<name>A0A5A9X7H6_9BACT</name>
<evidence type="ECO:0000313" key="2">
    <source>
        <dbReference type="EMBL" id="KAA0888335.1"/>
    </source>
</evidence>
<gene>
    <name evidence="2" type="ORF">ET418_16515</name>
</gene>
<dbReference type="AlphaFoldDB" id="A0A5A9X7H6"/>
<evidence type="ECO:0000313" key="3">
    <source>
        <dbReference type="Proteomes" id="UP000324298"/>
    </source>
</evidence>
<keyword evidence="1" id="KW-0732">Signal</keyword>
<dbReference type="EMBL" id="SRSD01000011">
    <property type="protein sequence ID" value="KAA0888335.1"/>
    <property type="molecule type" value="Genomic_DNA"/>
</dbReference>
<reference evidence="2 3" key="1">
    <citation type="submission" date="2019-04" db="EMBL/GenBank/DDBJ databases">
        <title>Geobacter ruber sp. nov., ferric-reducing bacteria isolated from paddy soil.</title>
        <authorList>
            <person name="Xu Z."/>
            <person name="Masuda Y."/>
            <person name="Itoh H."/>
            <person name="Senoo K."/>
        </authorList>
    </citation>
    <scope>NUCLEOTIDE SEQUENCE [LARGE SCALE GENOMIC DNA]</scope>
    <source>
        <strain evidence="2 3">Red88</strain>
    </source>
</reference>
<dbReference type="RefSeq" id="WP_149309477.1">
    <property type="nucleotide sequence ID" value="NZ_SRSD01000011.1"/>
</dbReference>
<protein>
    <recommendedName>
        <fullName evidence="4">DUF5666 domain-containing protein</fullName>
    </recommendedName>
</protein>
<dbReference type="OrthoDB" id="9182313at2"/>
<evidence type="ECO:0000256" key="1">
    <source>
        <dbReference type="SAM" id="SignalP"/>
    </source>
</evidence>
<sequence length="107" mass="11419">MKKIFSVVVMVALLVFTSLAVVTTASAEEVKMVGVISKIEMAADGKSATATLKDGKSGESVTIIITDDLTLDKFKDKRIVEGDEIRCKFEKAGGKNSSKIFKKTAGC</sequence>
<accession>A0A5A9X7H6</accession>
<feature type="signal peptide" evidence="1">
    <location>
        <begin position="1"/>
        <end position="20"/>
    </location>
</feature>
<feature type="chain" id="PRO_5022947557" description="DUF5666 domain-containing protein" evidence="1">
    <location>
        <begin position="21"/>
        <end position="107"/>
    </location>
</feature>
<keyword evidence="3" id="KW-1185">Reference proteome</keyword>
<dbReference type="Proteomes" id="UP000324298">
    <property type="component" value="Unassembled WGS sequence"/>
</dbReference>
<comment type="caution">
    <text evidence="2">The sequence shown here is derived from an EMBL/GenBank/DDBJ whole genome shotgun (WGS) entry which is preliminary data.</text>
</comment>
<evidence type="ECO:0008006" key="4">
    <source>
        <dbReference type="Google" id="ProtNLM"/>
    </source>
</evidence>
<proteinExistence type="predicted"/>
<organism evidence="2 3">
    <name type="scientific">Oryzomonas rubra</name>
    <dbReference type="NCBI Taxonomy" id="2509454"/>
    <lineage>
        <taxon>Bacteria</taxon>
        <taxon>Pseudomonadati</taxon>
        <taxon>Thermodesulfobacteriota</taxon>
        <taxon>Desulfuromonadia</taxon>
        <taxon>Geobacterales</taxon>
        <taxon>Geobacteraceae</taxon>
        <taxon>Oryzomonas</taxon>
    </lineage>
</organism>